<dbReference type="AlphaFoldDB" id="A0A1J4J9F1"/>
<evidence type="ECO:0000313" key="2">
    <source>
        <dbReference type="Proteomes" id="UP000179807"/>
    </source>
</evidence>
<keyword evidence="2" id="KW-1185">Reference proteome</keyword>
<name>A0A1J4J9F1_9EUKA</name>
<dbReference type="EMBL" id="MLAK01001282">
    <property type="protein sequence ID" value="OHS94879.1"/>
    <property type="molecule type" value="Genomic_DNA"/>
</dbReference>
<dbReference type="Proteomes" id="UP000179807">
    <property type="component" value="Unassembled WGS sequence"/>
</dbReference>
<protein>
    <submittedName>
        <fullName evidence="1">Uncharacterized protein</fullName>
    </submittedName>
</protein>
<organism evidence="1 2">
    <name type="scientific">Tritrichomonas foetus</name>
    <dbReference type="NCBI Taxonomy" id="1144522"/>
    <lineage>
        <taxon>Eukaryota</taxon>
        <taxon>Metamonada</taxon>
        <taxon>Parabasalia</taxon>
        <taxon>Tritrichomonadida</taxon>
        <taxon>Tritrichomonadidae</taxon>
        <taxon>Tritrichomonas</taxon>
    </lineage>
</organism>
<sequence>MVQSSGKLLFRICLCQVIDHFDIEMSFTKLFMIIFGRIIRHILVMDNLYDIISNSENLKLFSIPQNFSLAGNIISAILLIPPTDTPNSYNSHSPNALFTLLNLLNNEHDIQINEGNVYTIYLDKIITFIVLLDFETTKYFLTNKIKTYLNTKYIDSNFDIFAYLEQELDSYDINLQMKLFLHFAKFSDQGNVENIFNMLNKFYSLFPNHPFVTSRNYNDNYYKEVTSPDYIIFKKYTKKTELEQFDNDDEDDEDYFDSSFFTILTPVNKNKNRDEEVEQKILYSGAFLSQGKALYYGNGNNFQIGHIQKYLYNVYLSLYYDKSSMKLNSMLDFSSISQSDHFDRLSDLIFEGIPNSINDIEVQIINEFEEEQIISELLLILYRFSTFLIFPSNNENIDRKETINDIIIWSKLAIELMEYAFGNEVSACKYVDNMIALCRSNIEEMNIMTMILMLTIYRCAAIEDNGSKKGNKRLYVPYYFLNTQDHENKKDILRKYIPIPDEEEAANIKRQFIGSKSWDAVNPCFLAEQLIPRFIEFCMYPRYKIPELYYDLKKDGVSFSAQSF</sequence>
<proteinExistence type="predicted"/>
<gene>
    <name evidence="1" type="ORF">TRFO_10810</name>
</gene>
<dbReference type="GeneID" id="94830381"/>
<comment type="caution">
    <text evidence="1">The sequence shown here is derived from an EMBL/GenBank/DDBJ whole genome shotgun (WGS) entry which is preliminary data.</text>
</comment>
<accession>A0A1J4J9F1</accession>
<reference evidence="1" key="1">
    <citation type="submission" date="2016-10" db="EMBL/GenBank/DDBJ databases">
        <authorList>
            <person name="Benchimol M."/>
            <person name="Almeida L.G."/>
            <person name="Vasconcelos A.T."/>
            <person name="Perreira-Neves A."/>
            <person name="Rosa I.A."/>
            <person name="Tasca T."/>
            <person name="Bogo M.R."/>
            <person name="de Souza W."/>
        </authorList>
    </citation>
    <scope>NUCLEOTIDE SEQUENCE [LARGE SCALE GENOMIC DNA]</scope>
    <source>
        <strain evidence="1">K</strain>
    </source>
</reference>
<evidence type="ECO:0000313" key="1">
    <source>
        <dbReference type="EMBL" id="OHS94879.1"/>
    </source>
</evidence>
<dbReference type="RefSeq" id="XP_068348016.1">
    <property type="nucleotide sequence ID" value="XM_068495677.1"/>
</dbReference>
<dbReference type="VEuPathDB" id="TrichDB:TRFO_10810"/>